<keyword evidence="2" id="KW-1185">Reference proteome</keyword>
<protein>
    <submittedName>
        <fullName evidence="1">26S proteasome regulatory subunit 4-like protein B</fullName>
    </submittedName>
</protein>
<proteinExistence type="predicted"/>
<gene>
    <name evidence="1" type="ORF">M6B38_399965</name>
</gene>
<dbReference type="GO" id="GO:0000502">
    <property type="term" value="C:proteasome complex"/>
    <property type="evidence" value="ECO:0007669"/>
    <property type="project" value="UniProtKB-KW"/>
</dbReference>
<dbReference type="AlphaFoldDB" id="A0AAX6FTW2"/>
<reference evidence="1" key="1">
    <citation type="journal article" date="2023" name="GigaByte">
        <title>Genome assembly of the bearded iris, Iris pallida Lam.</title>
        <authorList>
            <person name="Bruccoleri R.E."/>
            <person name="Oakeley E.J."/>
            <person name="Faust A.M.E."/>
            <person name="Altorfer M."/>
            <person name="Dessus-Babus S."/>
            <person name="Burckhardt D."/>
            <person name="Oertli M."/>
            <person name="Naumann U."/>
            <person name="Petersen F."/>
            <person name="Wong J."/>
        </authorList>
    </citation>
    <scope>NUCLEOTIDE SEQUENCE</scope>
    <source>
        <strain evidence="1">GSM-AAB239-AS_SAM_17_03QT</strain>
    </source>
</reference>
<accession>A0AAX6FTW2</accession>
<dbReference type="EMBL" id="JANAVB010026000">
    <property type="protein sequence ID" value="KAJ6819545.1"/>
    <property type="molecule type" value="Genomic_DNA"/>
</dbReference>
<dbReference type="Proteomes" id="UP001140949">
    <property type="component" value="Unassembled WGS sequence"/>
</dbReference>
<comment type="caution">
    <text evidence="1">The sequence shown here is derived from an EMBL/GenBank/DDBJ whole genome shotgun (WGS) entry which is preliminary data.</text>
</comment>
<organism evidence="1 2">
    <name type="scientific">Iris pallida</name>
    <name type="common">Sweet iris</name>
    <dbReference type="NCBI Taxonomy" id="29817"/>
    <lineage>
        <taxon>Eukaryota</taxon>
        <taxon>Viridiplantae</taxon>
        <taxon>Streptophyta</taxon>
        <taxon>Embryophyta</taxon>
        <taxon>Tracheophyta</taxon>
        <taxon>Spermatophyta</taxon>
        <taxon>Magnoliopsida</taxon>
        <taxon>Liliopsida</taxon>
        <taxon>Asparagales</taxon>
        <taxon>Iridaceae</taxon>
        <taxon>Iridoideae</taxon>
        <taxon>Irideae</taxon>
        <taxon>Iris</taxon>
    </lineage>
</organism>
<name>A0AAX6FTW2_IRIPA</name>
<evidence type="ECO:0000313" key="1">
    <source>
        <dbReference type="EMBL" id="KAJ6819545.1"/>
    </source>
</evidence>
<sequence>MDTLKEEERSIPTSFSEELYGNEGTVNMGGMCSSRVCYLFWFDLHNFQYWMFKMYGNYTLVGYVCG</sequence>
<evidence type="ECO:0000313" key="2">
    <source>
        <dbReference type="Proteomes" id="UP001140949"/>
    </source>
</evidence>
<reference evidence="1" key="2">
    <citation type="submission" date="2023-04" db="EMBL/GenBank/DDBJ databases">
        <authorList>
            <person name="Bruccoleri R.E."/>
            <person name="Oakeley E.J."/>
            <person name="Faust A.-M."/>
            <person name="Dessus-Babus S."/>
            <person name="Altorfer M."/>
            <person name="Burckhardt D."/>
            <person name="Oertli M."/>
            <person name="Naumann U."/>
            <person name="Petersen F."/>
            <person name="Wong J."/>
        </authorList>
    </citation>
    <scope>NUCLEOTIDE SEQUENCE</scope>
    <source>
        <strain evidence="1">GSM-AAB239-AS_SAM_17_03QT</strain>
        <tissue evidence="1">Leaf</tissue>
    </source>
</reference>
<keyword evidence="1" id="KW-0647">Proteasome</keyword>